<feature type="compositionally biased region" description="Polar residues" evidence="5">
    <location>
        <begin position="127"/>
        <end position="140"/>
    </location>
</feature>
<feature type="region of interest" description="Disordered" evidence="5">
    <location>
        <begin position="32"/>
        <end position="140"/>
    </location>
</feature>
<dbReference type="GO" id="GO:0051301">
    <property type="term" value="P:cell division"/>
    <property type="evidence" value="ECO:0007669"/>
    <property type="project" value="UniProtKB-KW"/>
</dbReference>
<feature type="compositionally biased region" description="Low complexity" evidence="5">
    <location>
        <begin position="115"/>
        <end position="126"/>
    </location>
</feature>
<evidence type="ECO:0000256" key="4">
    <source>
        <dbReference type="RuleBase" id="RU000383"/>
    </source>
</evidence>
<dbReference type="GeneID" id="116207278"/>
<dbReference type="OrthoDB" id="5590282at2759"/>
<keyword evidence="1" id="KW-0132">Cell division</keyword>
<evidence type="ECO:0000256" key="1">
    <source>
        <dbReference type="ARBA" id="ARBA00022618"/>
    </source>
</evidence>
<feature type="domain" description="Cyclin-like" evidence="6">
    <location>
        <begin position="371"/>
        <end position="458"/>
    </location>
</feature>
<sequence length="557" mass="63339">MSSLSDQSQQLFDYRRKLRSKLPQRKRCRWQLSPPLPSLSLDSTVSREMNDDVKKLRRSTQLWNRPHDEAGASEVTEVSSSSSSWCGSSSSALKWPEKRISEHKHPKVSGETEASESVARSEVSSVHQQHSPTKSGEFSSKLCQKIPENVEENRRISVEFKENDVVSITSAVGFCHETGAASSFAELQEERTKREEDRASETESSFRASTVDQKPKSVSLKYDSDLTCTEQLTYDDVPDYSSSYVESFSDLQSEIFLDTSDYEFSGSPSLSFDSGSQFSEKSTEDSTPSYTFALLLQYREQFSRSSAGALPVGKATSAIISEDKVMSFGFDDEDAVSYLMLRNRERRQVILWNYDDEYSECVIDQRSRMVHWMIEKSRLAKLHKETLFLAVSIFDRFLRVGCFKSQRNFQIAGIASLTLATRIEENQPYNSVRQMVFSVGSNVYGRCEVVAMEWLIQEALSFQCSSPTVHNFLWFYLKAERADHQLNKRVKDLGEVALLDHELLCFWPSTIAASLVILACCEDAAAAQRVISTHVRTQDDDLTKCIESLRWLIKYIC</sequence>
<dbReference type="Pfam" id="PF00134">
    <property type="entry name" value="Cyclin_N"/>
    <property type="match status" value="1"/>
</dbReference>
<feature type="compositionally biased region" description="Low complexity" evidence="5">
    <location>
        <begin position="79"/>
        <end position="91"/>
    </location>
</feature>
<evidence type="ECO:0000256" key="5">
    <source>
        <dbReference type="SAM" id="MobiDB-lite"/>
    </source>
</evidence>
<dbReference type="Pfam" id="PF02984">
    <property type="entry name" value="Cyclin_C"/>
    <property type="match status" value="1"/>
</dbReference>
<name>A0A6P8DRX9_PUNGR</name>
<accession>A0A6P8DRX9</accession>
<gene>
    <name evidence="8" type="primary">LOC116207278</name>
</gene>
<organism evidence="7 8">
    <name type="scientific">Punica granatum</name>
    <name type="common">Pomegranate</name>
    <dbReference type="NCBI Taxonomy" id="22663"/>
    <lineage>
        <taxon>Eukaryota</taxon>
        <taxon>Viridiplantae</taxon>
        <taxon>Streptophyta</taxon>
        <taxon>Embryophyta</taxon>
        <taxon>Tracheophyta</taxon>
        <taxon>Spermatophyta</taxon>
        <taxon>Magnoliopsida</taxon>
        <taxon>eudicotyledons</taxon>
        <taxon>Gunneridae</taxon>
        <taxon>Pentapetalae</taxon>
        <taxon>rosids</taxon>
        <taxon>malvids</taxon>
        <taxon>Myrtales</taxon>
        <taxon>Lythraceae</taxon>
        <taxon>Punica</taxon>
    </lineage>
</organism>
<evidence type="ECO:0000256" key="3">
    <source>
        <dbReference type="ARBA" id="ARBA00023306"/>
    </source>
</evidence>
<feature type="compositionally biased region" description="Basic and acidic residues" evidence="5">
    <location>
        <begin position="188"/>
        <end position="201"/>
    </location>
</feature>
<dbReference type="Gene3D" id="1.10.472.10">
    <property type="entry name" value="Cyclin-like"/>
    <property type="match status" value="2"/>
</dbReference>
<keyword evidence="3" id="KW-0131">Cell cycle</keyword>
<evidence type="ECO:0000256" key="2">
    <source>
        <dbReference type="ARBA" id="ARBA00023127"/>
    </source>
</evidence>
<dbReference type="InterPro" id="IPR048258">
    <property type="entry name" value="Cyclins_cyclin-box"/>
</dbReference>
<evidence type="ECO:0000259" key="6">
    <source>
        <dbReference type="SMART" id="SM00385"/>
    </source>
</evidence>
<comment type="similarity">
    <text evidence="4">Belongs to the cyclin family.</text>
</comment>
<dbReference type="InterPro" id="IPR039361">
    <property type="entry name" value="Cyclin"/>
</dbReference>
<dbReference type="InterPro" id="IPR036915">
    <property type="entry name" value="Cyclin-like_sf"/>
</dbReference>
<evidence type="ECO:0000313" key="8">
    <source>
        <dbReference type="RefSeq" id="XP_031396041.1"/>
    </source>
</evidence>
<feature type="compositionally biased region" description="Polar residues" evidence="5">
    <location>
        <begin position="202"/>
        <end position="211"/>
    </location>
</feature>
<reference evidence="8" key="2">
    <citation type="submission" date="2025-08" db="UniProtKB">
        <authorList>
            <consortium name="RefSeq"/>
        </authorList>
    </citation>
    <scope>IDENTIFICATION</scope>
    <source>
        <tissue evidence="8">Leaf</tissue>
    </source>
</reference>
<dbReference type="InterPro" id="IPR013763">
    <property type="entry name" value="Cyclin-like_dom"/>
</dbReference>
<dbReference type="InterPro" id="IPR006671">
    <property type="entry name" value="Cyclin_N"/>
</dbReference>
<dbReference type="PROSITE" id="PS00292">
    <property type="entry name" value="CYCLINS"/>
    <property type="match status" value="1"/>
</dbReference>
<dbReference type="RefSeq" id="XP_031396041.1">
    <property type="nucleotide sequence ID" value="XM_031540181.1"/>
</dbReference>
<reference evidence="7" key="1">
    <citation type="journal article" date="2020" name="Plant Biotechnol. J.">
        <title>The pomegranate (Punica granatum L.) draft genome dissects genetic divergence between soft- and hard-seeded cultivars.</title>
        <authorList>
            <person name="Luo X."/>
            <person name="Li H."/>
            <person name="Wu Z."/>
            <person name="Yao W."/>
            <person name="Zhao P."/>
            <person name="Cao D."/>
            <person name="Yu H."/>
            <person name="Li K."/>
            <person name="Poudel K."/>
            <person name="Zhao D."/>
            <person name="Zhang F."/>
            <person name="Xia X."/>
            <person name="Chen L."/>
            <person name="Wang Q."/>
            <person name="Jing D."/>
            <person name="Cao S."/>
        </authorList>
    </citation>
    <scope>NUCLEOTIDE SEQUENCE [LARGE SCALE GENOMIC DNA]</scope>
    <source>
        <strain evidence="7">cv. Tunisia</strain>
    </source>
</reference>
<dbReference type="Proteomes" id="UP000515151">
    <property type="component" value="Chromosome 5"/>
</dbReference>
<protein>
    <submittedName>
        <fullName evidence="8">Cyclin-SDS isoform X1</fullName>
    </submittedName>
</protein>
<dbReference type="InterPro" id="IPR004367">
    <property type="entry name" value="Cyclin_C-dom"/>
</dbReference>
<feature type="region of interest" description="Disordered" evidence="5">
    <location>
        <begin position="185"/>
        <end position="211"/>
    </location>
</feature>
<evidence type="ECO:0000313" key="7">
    <source>
        <dbReference type="Proteomes" id="UP000515151"/>
    </source>
</evidence>
<dbReference type="PANTHER" id="PTHR10177">
    <property type="entry name" value="CYCLINS"/>
    <property type="match status" value="1"/>
</dbReference>
<dbReference type="SMART" id="SM00385">
    <property type="entry name" value="CYCLIN"/>
    <property type="match status" value="1"/>
</dbReference>
<dbReference type="SUPFAM" id="SSF47954">
    <property type="entry name" value="Cyclin-like"/>
    <property type="match status" value="2"/>
</dbReference>
<keyword evidence="7" id="KW-1185">Reference proteome</keyword>
<proteinExistence type="inferred from homology"/>
<dbReference type="AlphaFoldDB" id="A0A6P8DRX9"/>
<keyword evidence="2 4" id="KW-0195">Cyclin</keyword>